<dbReference type="Gene3D" id="3.30.40.10">
    <property type="entry name" value="Zinc/RING finger domain, C3HC4 (zinc finger)"/>
    <property type="match status" value="1"/>
</dbReference>
<accession>A0A8S4A472</accession>
<keyword evidence="2" id="KW-0863">Zinc-finger</keyword>
<dbReference type="Proteomes" id="UP000678393">
    <property type="component" value="Unassembled WGS sequence"/>
</dbReference>
<gene>
    <name evidence="7" type="ORF">CUNI_LOCUS20818</name>
</gene>
<dbReference type="GO" id="GO:0072487">
    <property type="term" value="C:MSL complex"/>
    <property type="evidence" value="ECO:0007669"/>
    <property type="project" value="UniProtKB-UniRule"/>
</dbReference>
<dbReference type="PROSITE" id="PS52051">
    <property type="entry name" value="CXC_MSL2"/>
    <property type="match status" value="1"/>
</dbReference>
<dbReference type="InterPro" id="IPR033467">
    <property type="entry name" value="Tesmin/TSO1-like_CXC"/>
</dbReference>
<organism evidence="7 8">
    <name type="scientific">Candidula unifasciata</name>
    <dbReference type="NCBI Taxonomy" id="100452"/>
    <lineage>
        <taxon>Eukaryota</taxon>
        <taxon>Metazoa</taxon>
        <taxon>Spiralia</taxon>
        <taxon>Lophotrochozoa</taxon>
        <taxon>Mollusca</taxon>
        <taxon>Gastropoda</taxon>
        <taxon>Heterobranchia</taxon>
        <taxon>Euthyneura</taxon>
        <taxon>Panpulmonata</taxon>
        <taxon>Eupulmonata</taxon>
        <taxon>Stylommatophora</taxon>
        <taxon>Helicina</taxon>
        <taxon>Helicoidea</taxon>
        <taxon>Geomitridae</taxon>
        <taxon>Candidula</taxon>
    </lineage>
</organism>
<dbReference type="EMBL" id="CAJHNH020008112">
    <property type="protein sequence ID" value="CAG5135260.1"/>
    <property type="molecule type" value="Genomic_DNA"/>
</dbReference>
<evidence type="ECO:0000256" key="4">
    <source>
        <dbReference type="PROSITE-ProRule" id="PRU01396"/>
    </source>
</evidence>
<feature type="region of interest" description="Disordered" evidence="5">
    <location>
        <begin position="234"/>
        <end position="267"/>
    </location>
</feature>
<name>A0A8S4A472_9EUPU</name>
<keyword evidence="3" id="KW-0862">Zinc</keyword>
<dbReference type="AlphaFoldDB" id="A0A8S4A472"/>
<proteinExistence type="inferred from homology"/>
<evidence type="ECO:0000256" key="5">
    <source>
        <dbReference type="SAM" id="MobiDB-lite"/>
    </source>
</evidence>
<comment type="similarity">
    <text evidence="4">Belongs to the MSL2 family.</text>
</comment>
<dbReference type="InterPro" id="IPR032043">
    <property type="entry name" value="Msl2_Znf-RING"/>
</dbReference>
<feature type="compositionally biased region" description="Basic residues" evidence="5">
    <location>
        <begin position="234"/>
        <end position="246"/>
    </location>
</feature>
<feature type="region of interest" description="Disordered" evidence="5">
    <location>
        <begin position="181"/>
        <end position="205"/>
    </location>
</feature>
<evidence type="ECO:0000313" key="7">
    <source>
        <dbReference type="EMBL" id="CAG5135260.1"/>
    </source>
</evidence>
<keyword evidence="4" id="KW-0539">Nucleus</keyword>
<protein>
    <recommendedName>
        <fullName evidence="6">CXC MSL2-type domain-containing protein</fullName>
    </recommendedName>
</protein>
<evidence type="ECO:0000313" key="8">
    <source>
        <dbReference type="Proteomes" id="UP000678393"/>
    </source>
</evidence>
<dbReference type="InterPro" id="IPR037922">
    <property type="entry name" value="MSL2"/>
</dbReference>
<feature type="domain" description="CXC MSL2-type" evidence="6">
    <location>
        <begin position="424"/>
        <end position="474"/>
    </location>
</feature>
<dbReference type="Pfam" id="PF16682">
    <property type="entry name" value="MSL2-CXC"/>
    <property type="match status" value="1"/>
</dbReference>
<dbReference type="Pfam" id="PF16685">
    <property type="entry name" value="zf-RING_10"/>
    <property type="match status" value="1"/>
</dbReference>
<dbReference type="InterPro" id="IPR017907">
    <property type="entry name" value="Znf_RING_CS"/>
</dbReference>
<reference evidence="7" key="1">
    <citation type="submission" date="2021-04" db="EMBL/GenBank/DDBJ databases">
        <authorList>
            <consortium name="Molecular Ecology Group"/>
        </authorList>
    </citation>
    <scope>NUCLEOTIDE SEQUENCE</scope>
</reference>
<dbReference type="GO" id="GO:0008270">
    <property type="term" value="F:zinc ion binding"/>
    <property type="evidence" value="ECO:0007669"/>
    <property type="project" value="UniProtKB-KW"/>
</dbReference>
<dbReference type="GO" id="GO:0061630">
    <property type="term" value="F:ubiquitin protein ligase activity"/>
    <property type="evidence" value="ECO:0007669"/>
    <property type="project" value="InterPro"/>
</dbReference>
<dbReference type="PANTHER" id="PTHR16048:SF3">
    <property type="entry name" value="E3 UBIQUITIN-PROTEIN LIGASE MSL2"/>
    <property type="match status" value="1"/>
</dbReference>
<keyword evidence="1" id="KW-0479">Metal-binding</keyword>
<evidence type="ECO:0000256" key="1">
    <source>
        <dbReference type="ARBA" id="ARBA00022723"/>
    </source>
</evidence>
<keyword evidence="8" id="KW-1185">Reference proteome</keyword>
<dbReference type="InterPro" id="IPR013083">
    <property type="entry name" value="Znf_RING/FYVE/PHD"/>
</dbReference>
<dbReference type="OrthoDB" id="10012174at2759"/>
<dbReference type="CDD" id="cd13122">
    <property type="entry name" value="MSL2_CXC"/>
    <property type="match status" value="1"/>
</dbReference>
<dbReference type="PROSITE" id="PS00518">
    <property type="entry name" value="ZF_RING_1"/>
    <property type="match status" value="1"/>
</dbReference>
<evidence type="ECO:0000259" key="6">
    <source>
        <dbReference type="PROSITE" id="PS52051"/>
    </source>
</evidence>
<evidence type="ECO:0000256" key="3">
    <source>
        <dbReference type="ARBA" id="ARBA00022833"/>
    </source>
</evidence>
<dbReference type="SMART" id="SM01114">
    <property type="entry name" value="CXC"/>
    <property type="match status" value="1"/>
</dbReference>
<dbReference type="InterPro" id="IPR032049">
    <property type="entry name" value="Msl2-CXC"/>
</dbReference>
<comment type="caution">
    <text evidence="7">The sequence shown here is derived from an EMBL/GenBank/DDBJ whole genome shotgun (WGS) entry which is preliminary data.</text>
</comment>
<dbReference type="GO" id="GO:0016567">
    <property type="term" value="P:protein ubiquitination"/>
    <property type="evidence" value="ECO:0007669"/>
    <property type="project" value="TreeGrafter"/>
</dbReference>
<sequence>MDVYNFYLSAFRYIINASPEDKSTWCDIFKYIPCLRHMLSCTVCGNILLIPHKSSQDACLHNVCQGCLGGRMRLRPSCSWCKDRSRFHENKKLRVLILCFQRLCAYVSHSRLGEEISKASINGYGSEAERTIRVLQEVEQFCDDYVFTPSPIEFPRIRKPTVRGLKSSVFRNPTSAVHYGAKEQNTEPYKRKRGRPKRVPTLSKKPANASIAIHAKKLKKMALTSAKKKPFAKTLPHQRRLERKRKPLPDTSGYLISQRPHRDKSGKYSVGQLWRETFLEEVQPESYPDSGIEVGNSPDHDLNVQPSQLVKLVSEKSDHVNKPEVSRKETRLHRHTEIENRDASLNDVASAVNEMQKPRLTLTILKKRYQTFPRKGRSFNPATSVSLKDTALKTGKQPALNLDHANLAAHFKKWTSNSVRSAKQHLEICRCARFKQPNQLTCFGQKCPCYSERRACVDCLCNGCKNPLKPPDSAPALTHVKETDRLDRTFDRSMPRLSPIPRS</sequence>
<evidence type="ECO:0000256" key="2">
    <source>
        <dbReference type="ARBA" id="ARBA00022771"/>
    </source>
</evidence>
<keyword evidence="4" id="KW-0158">Chromosome</keyword>
<dbReference type="PANTHER" id="PTHR16048">
    <property type="entry name" value="MSL2-RELATED"/>
    <property type="match status" value="1"/>
</dbReference>